<dbReference type="CDD" id="cd14798">
    <property type="entry name" value="RX-CC_like"/>
    <property type="match status" value="1"/>
</dbReference>
<keyword evidence="3" id="KW-0677">Repeat</keyword>
<evidence type="ECO:0000313" key="9">
    <source>
        <dbReference type="Proteomes" id="UP001151287"/>
    </source>
</evidence>
<dbReference type="AlphaFoldDB" id="A0A9Q0CKD5"/>
<keyword evidence="2" id="KW-0433">Leucine-rich repeat</keyword>
<comment type="similarity">
    <text evidence="1">Belongs to the disease resistance NB-LRR family.</text>
</comment>
<dbReference type="PANTHER" id="PTHR19338">
    <property type="entry name" value="TRANSLOCASE OF INNER MITOCHONDRIAL MEMBRANE 13 HOMOLOG"/>
    <property type="match status" value="1"/>
</dbReference>
<feature type="domain" description="Disease resistance N-terminal" evidence="7">
    <location>
        <begin position="5"/>
        <end position="89"/>
    </location>
</feature>
<evidence type="ECO:0000256" key="5">
    <source>
        <dbReference type="ARBA" id="ARBA00022821"/>
    </source>
</evidence>
<dbReference type="Gene3D" id="3.40.50.300">
    <property type="entry name" value="P-loop containing nucleotide triphosphate hydrolases"/>
    <property type="match status" value="1"/>
</dbReference>
<evidence type="ECO:0008006" key="10">
    <source>
        <dbReference type="Google" id="ProtNLM"/>
    </source>
</evidence>
<dbReference type="Gene3D" id="1.20.5.4130">
    <property type="match status" value="1"/>
</dbReference>
<dbReference type="Pfam" id="PF00931">
    <property type="entry name" value="NB-ARC"/>
    <property type="match status" value="1"/>
</dbReference>
<dbReference type="PANTHER" id="PTHR19338:SF73">
    <property type="entry name" value="DISEASE RESISTANCE PROTEIN RGA2-LIKE"/>
    <property type="match status" value="1"/>
</dbReference>
<keyword evidence="4" id="KW-0547">Nucleotide-binding</keyword>
<dbReference type="InterPro" id="IPR038005">
    <property type="entry name" value="RX-like_CC"/>
</dbReference>
<evidence type="ECO:0000313" key="8">
    <source>
        <dbReference type="EMBL" id="KAJ1695491.1"/>
    </source>
</evidence>
<dbReference type="EMBL" id="JAMQYH010000003">
    <property type="protein sequence ID" value="KAJ1695491.1"/>
    <property type="molecule type" value="Genomic_DNA"/>
</dbReference>
<gene>
    <name evidence="8" type="ORF">LUZ63_012189</name>
</gene>
<evidence type="ECO:0000256" key="2">
    <source>
        <dbReference type="ARBA" id="ARBA00022614"/>
    </source>
</evidence>
<keyword evidence="9" id="KW-1185">Reference proteome</keyword>
<comment type="caution">
    <text evidence="8">The sequence shown here is derived from an EMBL/GenBank/DDBJ whole genome shotgun (WGS) entry which is preliminary data.</text>
</comment>
<dbReference type="InterPro" id="IPR027417">
    <property type="entry name" value="P-loop_NTPase"/>
</dbReference>
<evidence type="ECO:0000259" key="6">
    <source>
        <dbReference type="Pfam" id="PF00931"/>
    </source>
</evidence>
<proteinExistence type="inferred from homology"/>
<evidence type="ECO:0000256" key="1">
    <source>
        <dbReference type="ARBA" id="ARBA00008894"/>
    </source>
</evidence>
<accession>A0A9Q0CKD5</accession>
<sequence>MAEFVVNYVLGRIADTAYVEALSLLGVGEKVERVKRDLKWVSAFLKDADAKRNKDARVKQWVEEVKEVAYMIEDILDEYFVEMGGERSMSCLKRIDYFPKEFIARYKLATEIDKIKEKMKEIEENTKKFGIMSLESGSTGRPTQLTRPVENPDIGKLEVIGFEDDFNDICRQLFDQTISRRSMISIVGPGGRGKTTLAKKIYKRKC</sequence>
<dbReference type="GO" id="GO:0006952">
    <property type="term" value="P:defense response"/>
    <property type="evidence" value="ECO:0007669"/>
    <property type="project" value="UniProtKB-KW"/>
</dbReference>
<reference evidence="8" key="1">
    <citation type="journal article" date="2022" name="Cell">
        <title>Repeat-based holocentromeres influence genome architecture and karyotype evolution.</title>
        <authorList>
            <person name="Hofstatter P.G."/>
            <person name="Thangavel G."/>
            <person name="Lux T."/>
            <person name="Neumann P."/>
            <person name="Vondrak T."/>
            <person name="Novak P."/>
            <person name="Zhang M."/>
            <person name="Costa L."/>
            <person name="Castellani M."/>
            <person name="Scott A."/>
            <person name="Toegelov H."/>
            <person name="Fuchs J."/>
            <person name="Mata-Sucre Y."/>
            <person name="Dias Y."/>
            <person name="Vanzela A.L.L."/>
            <person name="Huettel B."/>
            <person name="Almeida C.C.S."/>
            <person name="Simkova H."/>
            <person name="Souza G."/>
            <person name="Pedrosa-Harand A."/>
            <person name="Macas J."/>
            <person name="Mayer K.F.X."/>
            <person name="Houben A."/>
            <person name="Marques A."/>
        </authorList>
    </citation>
    <scope>NUCLEOTIDE SEQUENCE</scope>
    <source>
        <strain evidence="8">RhyBre1mFocal</strain>
    </source>
</reference>
<dbReference type="SUPFAM" id="SSF52540">
    <property type="entry name" value="P-loop containing nucleoside triphosphate hydrolases"/>
    <property type="match status" value="1"/>
</dbReference>
<dbReference type="InterPro" id="IPR002182">
    <property type="entry name" value="NB-ARC"/>
</dbReference>
<dbReference type="OrthoDB" id="658304at2759"/>
<dbReference type="Pfam" id="PF18052">
    <property type="entry name" value="Rx_N"/>
    <property type="match status" value="1"/>
</dbReference>
<feature type="domain" description="NB-ARC" evidence="6">
    <location>
        <begin position="163"/>
        <end position="204"/>
    </location>
</feature>
<evidence type="ECO:0000256" key="3">
    <source>
        <dbReference type="ARBA" id="ARBA00022737"/>
    </source>
</evidence>
<dbReference type="GO" id="GO:0000166">
    <property type="term" value="F:nucleotide binding"/>
    <property type="evidence" value="ECO:0007669"/>
    <property type="project" value="UniProtKB-KW"/>
</dbReference>
<name>A0A9Q0CKD5_9POAL</name>
<organism evidence="8 9">
    <name type="scientific">Rhynchospora breviuscula</name>
    <dbReference type="NCBI Taxonomy" id="2022672"/>
    <lineage>
        <taxon>Eukaryota</taxon>
        <taxon>Viridiplantae</taxon>
        <taxon>Streptophyta</taxon>
        <taxon>Embryophyta</taxon>
        <taxon>Tracheophyta</taxon>
        <taxon>Spermatophyta</taxon>
        <taxon>Magnoliopsida</taxon>
        <taxon>Liliopsida</taxon>
        <taxon>Poales</taxon>
        <taxon>Cyperaceae</taxon>
        <taxon>Cyperoideae</taxon>
        <taxon>Rhynchosporeae</taxon>
        <taxon>Rhynchospora</taxon>
    </lineage>
</organism>
<evidence type="ECO:0000259" key="7">
    <source>
        <dbReference type="Pfam" id="PF18052"/>
    </source>
</evidence>
<protein>
    <recommendedName>
        <fullName evidence="10">Disease resistance protein</fullName>
    </recommendedName>
</protein>
<dbReference type="InterPro" id="IPR041118">
    <property type="entry name" value="Rx_N"/>
</dbReference>
<keyword evidence="5" id="KW-0611">Plant defense</keyword>
<evidence type="ECO:0000256" key="4">
    <source>
        <dbReference type="ARBA" id="ARBA00022741"/>
    </source>
</evidence>
<dbReference type="Proteomes" id="UP001151287">
    <property type="component" value="Unassembled WGS sequence"/>
</dbReference>